<dbReference type="EMBL" id="CP133622">
    <property type="protein sequence ID" value="WMV55078.1"/>
    <property type="molecule type" value="Genomic_DNA"/>
</dbReference>
<evidence type="ECO:0000313" key="2">
    <source>
        <dbReference type="Proteomes" id="UP001234989"/>
    </source>
</evidence>
<dbReference type="AlphaFoldDB" id="A0AAF0V1I2"/>
<organism evidence="1 2">
    <name type="scientific">Solanum verrucosum</name>
    <dbReference type="NCBI Taxonomy" id="315347"/>
    <lineage>
        <taxon>Eukaryota</taxon>
        <taxon>Viridiplantae</taxon>
        <taxon>Streptophyta</taxon>
        <taxon>Embryophyta</taxon>
        <taxon>Tracheophyta</taxon>
        <taxon>Spermatophyta</taxon>
        <taxon>Magnoliopsida</taxon>
        <taxon>eudicotyledons</taxon>
        <taxon>Gunneridae</taxon>
        <taxon>Pentapetalae</taxon>
        <taxon>asterids</taxon>
        <taxon>lamiids</taxon>
        <taxon>Solanales</taxon>
        <taxon>Solanaceae</taxon>
        <taxon>Solanoideae</taxon>
        <taxon>Solaneae</taxon>
        <taxon>Solanum</taxon>
    </lineage>
</organism>
<sequence>MRVTLGFHVKLSRSMSVKTYPTMIVNELWLLKDVLLSVGGGDGSYVMILPYVMFMSLMYDYCVRMERLYGEFTFGDLKVILWCGWRVKDVESETPSLELVRVVNEFPKVFPEDLPGIPLEREIDFGIDVLPDTLPISIPPVTTREQPLVVTGVLDPEGVLYKPHSIH</sequence>
<proteinExistence type="predicted"/>
<dbReference type="Proteomes" id="UP001234989">
    <property type="component" value="Chromosome 11"/>
</dbReference>
<reference evidence="1" key="1">
    <citation type="submission" date="2023-08" db="EMBL/GenBank/DDBJ databases">
        <title>A de novo genome assembly of Solanum verrucosum Schlechtendal, a Mexican diploid species geographically isolated from the other diploid A-genome species in potato relatives.</title>
        <authorList>
            <person name="Hosaka K."/>
        </authorList>
    </citation>
    <scope>NUCLEOTIDE SEQUENCE</scope>
    <source>
        <tissue evidence="1">Young leaves</tissue>
    </source>
</reference>
<keyword evidence="2" id="KW-1185">Reference proteome</keyword>
<protein>
    <recommendedName>
        <fullName evidence="3">Reverse transcriptase domain-containing protein</fullName>
    </recommendedName>
</protein>
<gene>
    <name evidence="1" type="ORF">MTR67_048463</name>
</gene>
<evidence type="ECO:0000313" key="1">
    <source>
        <dbReference type="EMBL" id="WMV55078.1"/>
    </source>
</evidence>
<name>A0AAF0V1I2_SOLVR</name>
<accession>A0AAF0V1I2</accession>
<evidence type="ECO:0008006" key="3">
    <source>
        <dbReference type="Google" id="ProtNLM"/>
    </source>
</evidence>